<evidence type="ECO:0000256" key="1">
    <source>
        <dbReference type="SAM" id="Phobius"/>
    </source>
</evidence>
<keyword evidence="3" id="KW-1185">Reference proteome</keyword>
<name>A0A975BDU9_9BACT</name>
<accession>A0A975BDU9</accession>
<sequence>MSFKGAYSSMDRPIYLHLFKIAYSILFLILMTIYFPPKSYADQVTQRRILAGLDLFPSFLAADRDIENKQTPDKELLLYIVISGMDEITAQIDGHLRNIRQVRGIPVRVEIVSNAEFQNYIGPVPAGIFLIQHVPDINNIIQYSRENSIMIVSPFEGDVERGVMGGVFISDRILPLINMNAVKEAGIRLKSFFLRVAKIYE</sequence>
<keyword evidence="1" id="KW-1133">Transmembrane helix</keyword>
<evidence type="ECO:0000313" key="3">
    <source>
        <dbReference type="Proteomes" id="UP000663720"/>
    </source>
</evidence>
<dbReference type="Pfam" id="PF13689">
    <property type="entry name" value="DUF4154"/>
    <property type="match status" value="1"/>
</dbReference>
<keyword evidence="1" id="KW-0472">Membrane</keyword>
<dbReference type="AlphaFoldDB" id="A0A975BDU9"/>
<dbReference type="InterPro" id="IPR025293">
    <property type="entry name" value="YfiR/HmsC-like"/>
</dbReference>
<organism evidence="2 3">
    <name type="scientific">Desulfonema limicola</name>
    <dbReference type="NCBI Taxonomy" id="45656"/>
    <lineage>
        <taxon>Bacteria</taxon>
        <taxon>Pseudomonadati</taxon>
        <taxon>Thermodesulfobacteriota</taxon>
        <taxon>Desulfobacteria</taxon>
        <taxon>Desulfobacterales</taxon>
        <taxon>Desulfococcaceae</taxon>
        <taxon>Desulfonema</taxon>
    </lineage>
</organism>
<dbReference type="EMBL" id="CP061799">
    <property type="protein sequence ID" value="QTA83552.1"/>
    <property type="molecule type" value="Genomic_DNA"/>
</dbReference>
<proteinExistence type="predicted"/>
<feature type="transmembrane region" description="Helical" evidence="1">
    <location>
        <begin position="14"/>
        <end position="35"/>
    </location>
</feature>
<gene>
    <name evidence="2" type="ORF">dnl_59650</name>
</gene>
<reference evidence="2" key="1">
    <citation type="journal article" date="2021" name="Microb. Physiol.">
        <title>Proteogenomic Insights into the Physiology of Marine, Sulfate-Reducing, Filamentous Desulfonema limicola and Desulfonema magnum.</title>
        <authorList>
            <person name="Schnaars V."/>
            <person name="Wohlbrand L."/>
            <person name="Scheve S."/>
            <person name="Hinrichs C."/>
            <person name="Reinhardt R."/>
            <person name="Rabus R."/>
        </authorList>
    </citation>
    <scope>NUCLEOTIDE SEQUENCE</scope>
    <source>
        <strain evidence="2">5ac10</strain>
    </source>
</reference>
<evidence type="ECO:0000313" key="2">
    <source>
        <dbReference type="EMBL" id="QTA83552.1"/>
    </source>
</evidence>
<keyword evidence="1" id="KW-0812">Transmembrane</keyword>
<dbReference type="KEGG" id="dli:dnl_59650"/>
<protein>
    <submittedName>
        <fullName evidence="2">DUF4154</fullName>
    </submittedName>
</protein>
<dbReference type="Proteomes" id="UP000663720">
    <property type="component" value="Chromosome"/>
</dbReference>